<evidence type="ECO:0000313" key="2">
    <source>
        <dbReference type="EMBL" id="PRP88536.1"/>
    </source>
</evidence>
<keyword evidence="1" id="KW-0472">Membrane</keyword>
<comment type="caution">
    <text evidence="2">The sequence shown here is derived from an EMBL/GenBank/DDBJ whole genome shotgun (WGS) entry which is preliminary data.</text>
</comment>
<evidence type="ECO:0000313" key="3">
    <source>
        <dbReference type="Proteomes" id="UP000241769"/>
    </source>
</evidence>
<dbReference type="Proteomes" id="UP000241769">
    <property type="component" value="Unassembled WGS sequence"/>
</dbReference>
<evidence type="ECO:0000256" key="1">
    <source>
        <dbReference type="SAM" id="Phobius"/>
    </source>
</evidence>
<gene>
    <name evidence="2" type="ORF">PROFUN_02947</name>
</gene>
<name>A0A2P6NX75_9EUKA</name>
<keyword evidence="1" id="KW-1133">Transmembrane helix</keyword>
<dbReference type="EMBL" id="MDYQ01000009">
    <property type="protein sequence ID" value="PRP88536.1"/>
    <property type="molecule type" value="Genomic_DNA"/>
</dbReference>
<organism evidence="2 3">
    <name type="scientific">Planoprotostelium fungivorum</name>
    <dbReference type="NCBI Taxonomy" id="1890364"/>
    <lineage>
        <taxon>Eukaryota</taxon>
        <taxon>Amoebozoa</taxon>
        <taxon>Evosea</taxon>
        <taxon>Variosea</taxon>
        <taxon>Cavosteliida</taxon>
        <taxon>Cavosteliaceae</taxon>
        <taxon>Planoprotostelium</taxon>
    </lineage>
</organism>
<proteinExistence type="predicted"/>
<sequence length="136" mass="15427">MEVRPNGGRIGRGSGSTIGIDTHQVCFLMEISTVRTLQECFSITRGIHRWKRHASSPAEVYSYENDGKFWKRCSMVTLLLVTAVTHPTHVFVLIGWLDYNSNHCRLMSRAGDLIGKPRFLVATEVDTDRTPPPRRI</sequence>
<dbReference type="AlphaFoldDB" id="A0A2P6NX75"/>
<reference evidence="2 3" key="1">
    <citation type="journal article" date="2018" name="Genome Biol. Evol.">
        <title>Multiple Roots of Fruiting Body Formation in Amoebozoa.</title>
        <authorList>
            <person name="Hillmann F."/>
            <person name="Forbes G."/>
            <person name="Novohradska S."/>
            <person name="Ferling I."/>
            <person name="Riege K."/>
            <person name="Groth M."/>
            <person name="Westermann M."/>
            <person name="Marz M."/>
            <person name="Spaller T."/>
            <person name="Winckler T."/>
            <person name="Schaap P."/>
            <person name="Glockner G."/>
        </authorList>
    </citation>
    <scope>NUCLEOTIDE SEQUENCE [LARGE SCALE GENOMIC DNA]</scope>
    <source>
        <strain evidence="2 3">Jena</strain>
    </source>
</reference>
<protein>
    <submittedName>
        <fullName evidence="2">Uncharacterized protein</fullName>
    </submittedName>
</protein>
<keyword evidence="3" id="KW-1185">Reference proteome</keyword>
<keyword evidence="1" id="KW-0812">Transmembrane</keyword>
<dbReference type="InParanoid" id="A0A2P6NX75"/>
<feature type="transmembrane region" description="Helical" evidence="1">
    <location>
        <begin position="76"/>
        <end position="97"/>
    </location>
</feature>
<accession>A0A2P6NX75</accession>